<organism evidence="2 3">
    <name type="scientific">Phytopseudomonas dryadis</name>
    <dbReference type="NCBI Taxonomy" id="2487520"/>
    <lineage>
        <taxon>Bacteria</taxon>
        <taxon>Pseudomonadati</taxon>
        <taxon>Pseudomonadota</taxon>
        <taxon>Gammaproteobacteria</taxon>
        <taxon>Pseudomonadales</taxon>
        <taxon>Pseudomonadaceae</taxon>
        <taxon>Phytopseudomonas</taxon>
    </lineage>
</organism>
<feature type="chain" id="PRO_5020390566" evidence="1">
    <location>
        <begin position="21"/>
        <end position="380"/>
    </location>
</feature>
<keyword evidence="1" id="KW-0732">Signal</keyword>
<gene>
    <name evidence="2" type="ORF">DNK44_08235</name>
</gene>
<dbReference type="AlphaFoldDB" id="A0A4Q9R424"/>
<reference evidence="2 3" key="1">
    <citation type="submission" date="2018-06" db="EMBL/GenBank/DDBJ databases">
        <title>Three novel Pseudomonas species isolated from symptomatic oak.</title>
        <authorList>
            <person name="Bueno-Gonzalez V."/>
            <person name="Brady C."/>
        </authorList>
    </citation>
    <scope>NUCLEOTIDE SEQUENCE [LARGE SCALE GENOMIC DNA]</scope>
    <source>
        <strain evidence="2 3">P6B</strain>
    </source>
</reference>
<evidence type="ECO:0000313" key="2">
    <source>
        <dbReference type="EMBL" id="TBU94672.1"/>
    </source>
</evidence>
<accession>A0A4Q9R424</accession>
<dbReference type="EMBL" id="QJUL01000009">
    <property type="protein sequence ID" value="TBU94672.1"/>
    <property type="molecule type" value="Genomic_DNA"/>
</dbReference>
<protein>
    <submittedName>
        <fullName evidence="2">Uncharacterized protein</fullName>
    </submittedName>
</protein>
<comment type="caution">
    <text evidence="2">The sequence shown here is derived from an EMBL/GenBank/DDBJ whole genome shotgun (WGS) entry which is preliminary data.</text>
</comment>
<name>A0A4Q9R424_9GAMM</name>
<evidence type="ECO:0000256" key="1">
    <source>
        <dbReference type="SAM" id="SignalP"/>
    </source>
</evidence>
<dbReference type="RefSeq" id="WP_131197775.1">
    <property type="nucleotide sequence ID" value="NZ_QJUL01000009.1"/>
</dbReference>
<sequence>MRLALFAAALLMTTGALCHAQDSTATLREALGRLPEIVLTNPVADQAYFVDMAALWQLNPSASPAEALNRLNFGRFVAPANVMANALPGFPEEWKEKAGIDAREIRYFAGFGQSHFAVSYWGLADEAAAGEMMTGLAGLGFVSAGDGVLGNGKPNALDPSAIDPRNPWRGAVGQASFVARQGSVLIQAPAPEAMANLLLGEGDAGAAGNIVVATALDGIDGALTDGTLIQAMLISPVLGLASIDPGRMLVPDAQNIDDMRAAIEAQMETAQKGIPPYLGGLLVDAQAGDTPALVVSLAYQDCATADTAIAQIEARWNQTMQERNPAEISGTSVESGSGLCAATVTFIDAAPDAASPVLARRVLDAVMRREFTVLQIGETQ</sequence>
<evidence type="ECO:0000313" key="3">
    <source>
        <dbReference type="Proteomes" id="UP000293172"/>
    </source>
</evidence>
<feature type="signal peptide" evidence="1">
    <location>
        <begin position="1"/>
        <end position="20"/>
    </location>
</feature>
<dbReference type="Proteomes" id="UP000293172">
    <property type="component" value="Unassembled WGS sequence"/>
</dbReference>
<proteinExistence type="predicted"/>